<feature type="region of interest" description="Disordered" evidence="2">
    <location>
        <begin position="1"/>
        <end position="79"/>
    </location>
</feature>
<feature type="compositionally biased region" description="Low complexity" evidence="2">
    <location>
        <begin position="683"/>
        <end position="693"/>
    </location>
</feature>
<dbReference type="InterPro" id="IPR036236">
    <property type="entry name" value="Znf_C2H2_sf"/>
</dbReference>
<evidence type="ECO:0000256" key="2">
    <source>
        <dbReference type="SAM" id="MobiDB-lite"/>
    </source>
</evidence>
<evidence type="ECO:0000259" key="3">
    <source>
        <dbReference type="PROSITE" id="PS00028"/>
    </source>
</evidence>
<dbReference type="PANTHER" id="PTHR14435:SF2">
    <property type="entry name" value="ZINC FINGER PROTEIN 106"/>
    <property type="match status" value="1"/>
</dbReference>
<keyword evidence="1" id="KW-0175">Coiled coil</keyword>
<feature type="region of interest" description="Disordered" evidence="2">
    <location>
        <begin position="1904"/>
        <end position="1935"/>
    </location>
</feature>
<dbReference type="SUPFAM" id="SSF57667">
    <property type="entry name" value="beta-beta-alpha zinc fingers"/>
    <property type="match status" value="1"/>
</dbReference>
<feature type="region of interest" description="Disordered" evidence="2">
    <location>
        <begin position="1677"/>
        <end position="1701"/>
    </location>
</feature>
<feature type="region of interest" description="Disordered" evidence="2">
    <location>
        <begin position="157"/>
        <end position="183"/>
    </location>
</feature>
<feature type="compositionally biased region" description="Polar residues" evidence="2">
    <location>
        <begin position="871"/>
        <end position="880"/>
    </location>
</feature>
<feature type="compositionally biased region" description="Polar residues" evidence="2">
    <location>
        <begin position="13"/>
        <end position="25"/>
    </location>
</feature>
<feature type="compositionally biased region" description="Basic and acidic residues" evidence="2">
    <location>
        <begin position="312"/>
        <end position="324"/>
    </location>
</feature>
<feature type="compositionally biased region" description="Low complexity" evidence="2">
    <location>
        <begin position="1111"/>
        <end position="1120"/>
    </location>
</feature>
<dbReference type="SUPFAM" id="SSF50978">
    <property type="entry name" value="WD40 repeat-like"/>
    <property type="match status" value="1"/>
</dbReference>
<feature type="compositionally biased region" description="Polar residues" evidence="2">
    <location>
        <begin position="465"/>
        <end position="493"/>
    </location>
</feature>
<feature type="compositionally biased region" description="Polar residues" evidence="2">
    <location>
        <begin position="43"/>
        <end position="53"/>
    </location>
</feature>
<feature type="compositionally biased region" description="Polar residues" evidence="2">
    <location>
        <begin position="1377"/>
        <end position="1397"/>
    </location>
</feature>
<dbReference type="PANTHER" id="PTHR14435">
    <property type="entry name" value="ZINC FINGER PROTEIN 106"/>
    <property type="match status" value="1"/>
</dbReference>
<feature type="region of interest" description="Disordered" evidence="2">
    <location>
        <begin position="643"/>
        <end position="710"/>
    </location>
</feature>
<feature type="compositionally biased region" description="Polar residues" evidence="2">
    <location>
        <begin position="583"/>
        <end position="594"/>
    </location>
</feature>
<gene>
    <name evidence="5 6 7" type="primary">LOC101845761</name>
</gene>
<dbReference type="Pfam" id="PF12874">
    <property type="entry name" value="zf-met"/>
    <property type="match status" value="1"/>
</dbReference>
<feature type="region of interest" description="Disordered" evidence="2">
    <location>
        <begin position="1154"/>
        <end position="1173"/>
    </location>
</feature>
<dbReference type="InterPro" id="IPR042622">
    <property type="entry name" value="Znf106"/>
</dbReference>
<dbReference type="InterPro" id="IPR003604">
    <property type="entry name" value="Matrin/U1-like-C_Znf_C2H2"/>
</dbReference>
<keyword evidence="4" id="KW-1185">Reference proteome</keyword>
<feature type="compositionally biased region" description="Basic and acidic residues" evidence="2">
    <location>
        <begin position="1905"/>
        <end position="1920"/>
    </location>
</feature>
<feature type="region of interest" description="Disordered" evidence="2">
    <location>
        <begin position="1713"/>
        <end position="1768"/>
    </location>
</feature>
<accession>A0ABM0ZW36</accession>
<feature type="compositionally biased region" description="Basic and acidic residues" evidence="2">
    <location>
        <begin position="1498"/>
        <end position="1521"/>
    </location>
</feature>
<feature type="compositionally biased region" description="Polar residues" evidence="2">
    <location>
        <begin position="361"/>
        <end position="403"/>
    </location>
</feature>
<feature type="compositionally biased region" description="Polar residues" evidence="2">
    <location>
        <begin position="1044"/>
        <end position="1068"/>
    </location>
</feature>
<feature type="compositionally biased region" description="Low complexity" evidence="2">
    <location>
        <begin position="1301"/>
        <end position="1329"/>
    </location>
</feature>
<evidence type="ECO:0000256" key="1">
    <source>
        <dbReference type="SAM" id="Coils"/>
    </source>
</evidence>
<organism evidence="4 7">
    <name type="scientific">Aplysia californica</name>
    <name type="common">California sea hare</name>
    <dbReference type="NCBI Taxonomy" id="6500"/>
    <lineage>
        <taxon>Eukaryota</taxon>
        <taxon>Metazoa</taxon>
        <taxon>Spiralia</taxon>
        <taxon>Lophotrochozoa</taxon>
        <taxon>Mollusca</taxon>
        <taxon>Gastropoda</taxon>
        <taxon>Heterobranchia</taxon>
        <taxon>Euthyneura</taxon>
        <taxon>Tectipleura</taxon>
        <taxon>Aplysiida</taxon>
        <taxon>Aplysioidea</taxon>
        <taxon>Aplysiidae</taxon>
        <taxon>Aplysia</taxon>
    </lineage>
</organism>
<feature type="region of interest" description="Disordered" evidence="2">
    <location>
        <begin position="566"/>
        <end position="626"/>
    </location>
</feature>
<dbReference type="InterPro" id="IPR015943">
    <property type="entry name" value="WD40/YVTN_repeat-like_dom_sf"/>
</dbReference>
<protein>
    <submittedName>
        <fullName evidence="5 6">Zinc finger protein 106</fullName>
    </submittedName>
</protein>
<reference evidence="5 6" key="1">
    <citation type="submission" date="2025-05" db="UniProtKB">
        <authorList>
            <consortium name="RefSeq"/>
        </authorList>
    </citation>
    <scope>IDENTIFICATION</scope>
</reference>
<feature type="compositionally biased region" description="Polar residues" evidence="2">
    <location>
        <begin position="939"/>
        <end position="965"/>
    </location>
</feature>
<feature type="compositionally biased region" description="Polar residues" evidence="2">
    <location>
        <begin position="1265"/>
        <end position="1300"/>
    </location>
</feature>
<feature type="coiled-coil region" evidence="1">
    <location>
        <begin position="1230"/>
        <end position="1257"/>
    </location>
</feature>
<dbReference type="SMART" id="SM00320">
    <property type="entry name" value="WD40"/>
    <property type="match status" value="5"/>
</dbReference>
<dbReference type="Gene3D" id="3.30.160.60">
    <property type="entry name" value="Classic Zinc Finger"/>
    <property type="match status" value="1"/>
</dbReference>
<feature type="region of interest" description="Disordered" evidence="2">
    <location>
        <begin position="1044"/>
        <end position="1132"/>
    </location>
</feature>
<feature type="compositionally biased region" description="Low complexity" evidence="2">
    <location>
        <begin position="1069"/>
        <end position="1088"/>
    </location>
</feature>
<feature type="compositionally biased region" description="Basic residues" evidence="2">
    <location>
        <begin position="1"/>
        <end position="10"/>
    </location>
</feature>
<feature type="region of interest" description="Disordered" evidence="2">
    <location>
        <begin position="1490"/>
        <end position="1534"/>
    </location>
</feature>
<evidence type="ECO:0000313" key="5">
    <source>
        <dbReference type="RefSeq" id="XP_005094414.1"/>
    </source>
</evidence>
<evidence type="ECO:0000313" key="6">
    <source>
        <dbReference type="RefSeq" id="XP_005094415.1"/>
    </source>
</evidence>
<dbReference type="InterPro" id="IPR001680">
    <property type="entry name" value="WD40_rpt"/>
</dbReference>
<dbReference type="SMART" id="SM00355">
    <property type="entry name" value="ZnF_C2H2"/>
    <property type="match status" value="3"/>
</dbReference>
<feature type="domain" description="C2H2-type" evidence="3">
    <location>
        <begin position="2243"/>
        <end position="2266"/>
    </location>
</feature>
<dbReference type="SMART" id="SM00451">
    <property type="entry name" value="ZnF_U1"/>
    <property type="match status" value="2"/>
</dbReference>
<sequence length="2271" mass="246867">MSRSKSKLKRQPVCSTTLTNTTTDAQHLKVNKKKKKKKRQQEKATSGTSQITKMSRGSSSVSSSSLSSKSSQGAQNFGSANSVKKAQCDLCKLSYTSQKELTEHLVSLMHHTKLEDKEENAVHKCELCGVTCPTMSVYRAHISGDKHQKNLAFHRGEHKNLASQRGRGRDKKSNWNPPQWKKNKNARVCGFGYKDVEDEMSDNYYPWNGEPRNKWGYSQGWNNKGQGTPFHLRGQGRPESGLLQYGNQRFYGNKTWHAAGHAPDVDRFGRGSAGGQGQGLLGPAWGSGAKLDHNWNLTSSGPNQPFNFPFYQRKDSNGSKDAANREADSNINFTTDQYEGHWDEQSLLMQENFLAGMEQDGGSNDDGSYFTETDSRTHSTGSGWKEVSNSQGYAPSRPQQSSLGPRFQAEKPYRSRWDQTEKPEKPAHVNGHHQVSQWDRKRPRNEEDVQESLPKASRSLESDSNDYTPVRDTSSKSNPPVKNIQTLVTQRNESAPKARDKPTSSPRLRLTEASDNILERAERLCVELRKKREAAQAQRSSAVKHHNEELLSQKMSALIRKQQSYVKGHIQEGQKVREENDDSGVSSASTLPSKQSHHSTLSEHSSKLSSSSSSKGPVNNYSRAKGNTLDDIMKSIEKNVLEEKQASNSKAKAGVVRRGSAESPSARGSVESPSARLSDSRESSGFSASRSSSVNLTKDNLKNMVNAPRSRNERVQLAKILQSREEPRAALRTSLQLEGLYDNVDMESVSVNLDKDGRATNIKLEDLSQHVRDQILTLIGGDLGIGANSSLSLSGISQNIINISDDEETNDSSHNGRNFKPGGKPNVKNKALLDKTNVKKKKKKRDKVPDTTVDDESLGSHDVVSLGNEVDSLSSSTGASRPTPGYARFRSVSESNGPVRAEREIEVHTSFPSSTNIELQRKNSSGVGRSPLVEKNRKSTNYLASSPDLSKTSSDTTSRTLGDMSSQHDRYQTSNGVVSSIHTKMSPNSLQRTPSQTSLTIDTVKQKFPTILDFPRTERVPISNMPEISSPSVVTLPTNSIPYSTNTHVGSSPSSTELSASGPVSRSKSPAPLTTLRSSSPSLLSPSANPRGSRVSECGPVSQSKSPPPFRSSSPSLTSPMATNATISRGSGLPSLPLSLSSLGSIGCETAEVAARSTPVPSELLAEGEATGRTDNEVEVQPDAMSVSESVHSDPSAAMAELLLLSEREEHVKQEMTNMELRLTRLHRLLEQAVTQINKCTERRNQLLEEEQDLSKKRLTLLRDATSSKQSMRSSVSDLHNSSLLSEVSQQDSQGPQSSRSTTTSVITAPTTSVVSTSTATTQGSTQVAPGSASSDEPYIPGTALSKADWLAKFSSYLPPDMVSGSQSKKTQEKDSSSLSKQTFRSPLTSPRVSISEPQVEDVVMADRSDRDQEKTAGTGVAVGASVPSSCATPSNVVPQSSFCHLAEPAVAVSLPSSTPLMAGLPVMYVGSFKNPNVMRLSSVSALCRSLSEPPQGGEKDVNPSDPHTESSQEPSRERHNTAPHPSVVLPPRSSAAIVVGDTSPRAEDSDIGSIASSIASGSSLGEQISRYCRSTPGASADAQHHHDLSVILSAPSDTNTSEVRGYDSNIEVEEADAVSSVYVPREEWEQVVRPCSVIIEKLELQEEAGIYGNLDKAAVRSAEALHLMERNFEGSSYQSSLASDGKKKIRKTRQERDNSGLRRWRRHWVFSSSSSDGEGAKEATGNELDIKAVTSRVRRSGQASSGNNSADSSDVQGGLTTVSGGMADADKEVPQNAAQAKTVIASGVWTNSNITVAECDSSTNHELVDSESINLRTNTLREMRESFEKTFGRSPRTSPVTVSNIISTTSDVSGSVADEASQRHIRSLRGKLREDQSEMKATGGLSREEGTITVSDEEVSMFSKGEHIRSSHSKGKDHSVSNLSRPLSASTPSLAEKGSLSVPLEEGDSVLPGNFGSVFDIQVMNRLLFVGHRNHGVRVYDALGPLQSKTFLYKYNYPDVQCMCIAKLGEEDVAVLGMNGQMVILDQSDSWAKTARIFLLDGVVVKCFLLVSSLLYIGTNTGEISVFDTVAMKEQERFVCSDRPIHCMAPAQEGFTKLLCVAAQDGAIIVVDTHNLLPLRILVGHSKTAFSIQVHGHLVYSGSGDSTVLAQNLHTATLDHFYKDNKGIVNSVWYSQGHLFTGGMDKLVRCYNAETRKLVQVYFGADRGVITKLLVHDNMLITGTSSGSVDMMELDLTAEHKCHKSGCGLNFGSRRHLFWHLLNDHGISKA</sequence>
<dbReference type="RefSeq" id="XP_012935743.1">
    <property type="nucleotide sequence ID" value="XM_013080289.2"/>
</dbReference>
<name>A0ABM0ZW36_APLCA</name>
<evidence type="ECO:0000313" key="7">
    <source>
        <dbReference type="RefSeq" id="XP_012935743.1"/>
    </source>
</evidence>
<dbReference type="Gene3D" id="2.130.10.10">
    <property type="entry name" value="YVTN repeat-like/Quinoprotein amine dehydrogenase"/>
    <property type="match status" value="1"/>
</dbReference>
<feature type="compositionally biased region" description="Low complexity" evidence="2">
    <location>
        <begin position="1741"/>
        <end position="1755"/>
    </location>
</feature>
<feature type="compositionally biased region" description="Polar residues" evidence="2">
    <location>
        <begin position="910"/>
        <end position="927"/>
    </location>
</feature>
<feature type="compositionally biased region" description="Basic and acidic residues" evidence="2">
    <location>
        <begin position="569"/>
        <end position="578"/>
    </location>
</feature>
<feature type="compositionally biased region" description="Basic and acidic residues" evidence="2">
    <location>
        <begin position="438"/>
        <end position="447"/>
    </location>
</feature>
<feature type="region of interest" description="Disordered" evidence="2">
    <location>
        <begin position="1264"/>
        <end position="1340"/>
    </location>
</feature>
<dbReference type="RefSeq" id="XP_005094415.1">
    <property type="nucleotide sequence ID" value="XM_005094358.3"/>
</dbReference>
<feature type="region of interest" description="Disordered" evidence="2">
    <location>
        <begin position="357"/>
        <end position="513"/>
    </location>
</feature>
<feature type="domain" description="C2H2-type" evidence="3">
    <location>
        <begin position="88"/>
        <end position="110"/>
    </location>
</feature>
<dbReference type="Proteomes" id="UP000694888">
    <property type="component" value="Unplaced"/>
</dbReference>
<dbReference type="GeneID" id="101845761"/>
<feature type="region of interest" description="Disordered" evidence="2">
    <location>
        <begin position="806"/>
        <end position="973"/>
    </location>
</feature>
<dbReference type="PROSITE" id="PS00028">
    <property type="entry name" value="ZINC_FINGER_C2H2_1"/>
    <property type="match status" value="2"/>
</dbReference>
<dbReference type="RefSeq" id="XP_005094414.1">
    <property type="nucleotide sequence ID" value="XM_005094357.3"/>
</dbReference>
<feature type="region of interest" description="Disordered" evidence="2">
    <location>
        <begin position="1361"/>
        <end position="1431"/>
    </location>
</feature>
<feature type="compositionally biased region" description="Low complexity" evidence="2">
    <location>
        <begin position="55"/>
        <end position="71"/>
    </location>
</feature>
<evidence type="ECO:0000313" key="4">
    <source>
        <dbReference type="Proteomes" id="UP000694888"/>
    </source>
</evidence>
<feature type="compositionally biased region" description="Basic and acidic residues" evidence="2">
    <location>
        <begin position="408"/>
        <end position="427"/>
    </location>
</feature>
<proteinExistence type="predicted"/>
<feature type="compositionally biased region" description="Polar residues" evidence="2">
    <location>
        <begin position="1921"/>
        <end position="1934"/>
    </location>
</feature>
<feature type="region of interest" description="Disordered" evidence="2">
    <location>
        <begin position="303"/>
        <end position="324"/>
    </location>
</feature>
<feature type="compositionally biased region" description="Basic residues" evidence="2">
    <location>
        <begin position="29"/>
        <end position="40"/>
    </location>
</feature>
<feature type="compositionally biased region" description="Basic and acidic residues" evidence="2">
    <location>
        <begin position="1405"/>
        <end position="1415"/>
    </location>
</feature>
<dbReference type="InterPro" id="IPR036322">
    <property type="entry name" value="WD40_repeat_dom_sf"/>
</dbReference>
<dbReference type="InterPro" id="IPR013087">
    <property type="entry name" value="Znf_C2H2_type"/>
</dbReference>